<evidence type="ECO:0000313" key="1">
    <source>
        <dbReference type="EMBL" id="KAK8192496.1"/>
    </source>
</evidence>
<keyword evidence="2" id="KW-1185">Reference proteome</keyword>
<dbReference type="EMBL" id="JAMKPW020000044">
    <property type="protein sequence ID" value="KAK8192496.1"/>
    <property type="molecule type" value="Genomic_DNA"/>
</dbReference>
<gene>
    <name evidence="1" type="ORF">M8818_007665</name>
</gene>
<dbReference type="Proteomes" id="UP001320706">
    <property type="component" value="Unassembled WGS sequence"/>
</dbReference>
<evidence type="ECO:0000313" key="2">
    <source>
        <dbReference type="Proteomes" id="UP001320706"/>
    </source>
</evidence>
<protein>
    <submittedName>
        <fullName evidence="1">Uncharacterized protein</fullName>
    </submittedName>
</protein>
<proteinExistence type="predicted"/>
<name>A0ACC3S2W6_9PEZI</name>
<reference evidence="1" key="1">
    <citation type="submission" date="2024-02" db="EMBL/GenBank/DDBJ databases">
        <title>Metagenome Assembled Genome of Zalaria obscura JY119.</title>
        <authorList>
            <person name="Vighnesh L."/>
            <person name="Jagadeeshwari U."/>
            <person name="Venkata Ramana C."/>
            <person name="Sasikala C."/>
        </authorList>
    </citation>
    <scope>NUCLEOTIDE SEQUENCE</scope>
    <source>
        <strain evidence="1">JY119</strain>
    </source>
</reference>
<sequence length="481" mass="53366">MDTLTGMSIQHVPVLIVGSSMVGMTLSVLLAKHGLEGCMTVEKHASTAIHPRAAYFHPRSMEIYCELGVYDEMLAESARLYDSNAGIYDLESLAGKYIQTWLGNINEGIENVSPVTRTFLTQHMFEPILRRYSEKNGVDLQFSTELVSFQQDSSGVTAIVRSTETGEKRIVHAKYMVACDGNRSPGKAGPDLVEKTYHDERYPVGKKTVAQVFERYIRRTAPELKAAATQLEDEVPEPYIELGYRYHSAALMTDELGGVLENPQRATCRPGSHAPHVLISLNGEDGVPIANLFRGTYTLLLGSDASGWEDAARELDMDKTLPEIRRHRVHGDAFYSRYGLSQRGAALVRPDGFVAWCDWQGPAPGTNAVTLLADVMLKILCRVPHASSNTSPSELTVNTPSLSSALFAREKQLFAQKLELQKQMDRIDTEIADLRRMDELQNETALLALRLMPAEEKPPGYSYSECLRKKEAERVTLAAVA</sequence>
<organism evidence="1 2">
    <name type="scientific">Zalaria obscura</name>
    <dbReference type="NCBI Taxonomy" id="2024903"/>
    <lineage>
        <taxon>Eukaryota</taxon>
        <taxon>Fungi</taxon>
        <taxon>Dikarya</taxon>
        <taxon>Ascomycota</taxon>
        <taxon>Pezizomycotina</taxon>
        <taxon>Dothideomycetes</taxon>
        <taxon>Dothideomycetidae</taxon>
        <taxon>Dothideales</taxon>
        <taxon>Zalariaceae</taxon>
        <taxon>Zalaria</taxon>
    </lineage>
</organism>
<accession>A0ACC3S2W6</accession>
<comment type="caution">
    <text evidence="1">The sequence shown here is derived from an EMBL/GenBank/DDBJ whole genome shotgun (WGS) entry which is preliminary data.</text>
</comment>